<evidence type="ECO:0000313" key="2">
    <source>
        <dbReference type="EMBL" id="WKN34473.1"/>
    </source>
</evidence>
<reference evidence="2" key="1">
    <citation type="journal article" date="2023" name="Comput. Struct. Biotechnol. J.">
        <title>Discovery of a novel marine Bacteroidetes with a rich repertoire of carbohydrate-active enzymes.</title>
        <authorList>
            <person name="Chen B."/>
            <person name="Liu G."/>
            <person name="Chen Q."/>
            <person name="Wang H."/>
            <person name="Liu L."/>
            <person name="Tang K."/>
        </authorList>
    </citation>
    <scope>NUCLEOTIDE SEQUENCE</scope>
    <source>
        <strain evidence="2">TK19036</strain>
    </source>
</reference>
<protein>
    <submittedName>
        <fullName evidence="2">Glycosyltransferase</fullName>
        <ecNumber evidence="2">2.4.-.-</ecNumber>
    </submittedName>
</protein>
<evidence type="ECO:0000256" key="1">
    <source>
        <dbReference type="SAM" id="Phobius"/>
    </source>
</evidence>
<keyword evidence="1" id="KW-1133">Transmembrane helix</keyword>
<feature type="transmembrane region" description="Helical" evidence="1">
    <location>
        <begin position="12"/>
        <end position="33"/>
    </location>
</feature>
<keyword evidence="1" id="KW-0812">Transmembrane</keyword>
<keyword evidence="1" id="KW-0472">Membrane</keyword>
<dbReference type="AlphaFoldDB" id="A0AA49GJK5"/>
<proteinExistence type="predicted"/>
<dbReference type="Pfam" id="PF13641">
    <property type="entry name" value="Glyco_tranf_2_3"/>
    <property type="match status" value="1"/>
</dbReference>
<dbReference type="EMBL" id="CP120682">
    <property type="protein sequence ID" value="WKN34473.1"/>
    <property type="molecule type" value="Genomic_DNA"/>
</dbReference>
<accession>A0AA49GJK5</accession>
<feature type="transmembrane region" description="Helical" evidence="1">
    <location>
        <begin position="334"/>
        <end position="353"/>
    </location>
</feature>
<keyword evidence="2" id="KW-0328">Glycosyltransferase</keyword>
<sequence>MELGIKILVSVTAIYFAFYSFYWLLTTLLGVSYRPRKPDLLTKLMGYVSLPKKSSKVNHTNPEILLILPAYKPGQIFLKVVESIKQASEGKNIRVYVLLQEAEPHFRTQLRKYGFWVEKAEFGHLPGNSYHHALRHIIHKISYFQQTDLINPDFVMLIDKDNLLASDFFEHITPYDYLNNDVIQAQRCSINSRGDISFFDSISERLNDTMFRSAKSLVKGTIEISGSGALIRTELFKEAINNLDHNAPGYDKNFMVQMLSTNDQIRTVFLPYVQLFEEKTSELESYNPQRVRWFGEQYYNALYSAGKLMNAGIRHGRFSAFEYLITLWRPPRSVQLLLVPMLGVLEIGAYFWMNYWWLGFPYFLTSTLALVTAAVIFLGKEGLLSVSLQHVFSLPKLAISNLMNAGVSIKKENHGKFIHTEHKL</sequence>
<dbReference type="EC" id="2.4.-.-" evidence="2"/>
<feature type="transmembrane region" description="Helical" evidence="1">
    <location>
        <begin position="359"/>
        <end position="379"/>
    </location>
</feature>
<organism evidence="2">
    <name type="scientific">Roseihalotalea indica</name>
    <dbReference type="NCBI Taxonomy" id="2867963"/>
    <lineage>
        <taxon>Bacteria</taxon>
        <taxon>Pseudomonadati</taxon>
        <taxon>Bacteroidota</taxon>
        <taxon>Cytophagia</taxon>
        <taxon>Cytophagales</taxon>
        <taxon>Catalimonadaceae</taxon>
        <taxon>Roseihalotalea</taxon>
    </lineage>
</organism>
<keyword evidence="2" id="KW-0808">Transferase</keyword>
<dbReference type="GO" id="GO:0016757">
    <property type="term" value="F:glycosyltransferase activity"/>
    <property type="evidence" value="ECO:0007669"/>
    <property type="project" value="UniProtKB-KW"/>
</dbReference>
<dbReference type="SUPFAM" id="SSF53448">
    <property type="entry name" value="Nucleotide-diphospho-sugar transferases"/>
    <property type="match status" value="1"/>
</dbReference>
<gene>
    <name evidence="2" type="ORF">K4G66_19025</name>
</gene>
<name>A0AA49GJK5_9BACT</name>
<reference evidence="2" key="2">
    <citation type="journal article" date="2024" name="Antonie Van Leeuwenhoek">
        <title>Roseihalotalea indica gen. nov., sp. nov., a halophilic Bacteroidetes from mesopelagic Southwest Indian Ocean with higher carbohydrate metabolic potential.</title>
        <authorList>
            <person name="Chen B."/>
            <person name="Zhang M."/>
            <person name="Lin D."/>
            <person name="Ye J."/>
            <person name="Tang K."/>
        </authorList>
    </citation>
    <scope>NUCLEOTIDE SEQUENCE</scope>
    <source>
        <strain evidence="2">TK19036</strain>
    </source>
</reference>
<dbReference type="InterPro" id="IPR029044">
    <property type="entry name" value="Nucleotide-diphossugar_trans"/>
</dbReference>
<dbReference type="Gene3D" id="3.90.550.10">
    <property type="entry name" value="Spore Coat Polysaccharide Biosynthesis Protein SpsA, Chain A"/>
    <property type="match status" value="1"/>
</dbReference>